<proteinExistence type="predicted"/>
<name>A0A0G4GDB8_9ALVE</name>
<feature type="region of interest" description="Disordered" evidence="1">
    <location>
        <begin position="70"/>
        <end position="100"/>
    </location>
</feature>
<reference evidence="2" key="1">
    <citation type="submission" date="2014-11" db="EMBL/GenBank/DDBJ databases">
        <authorList>
            <person name="Otto D Thomas"/>
            <person name="Naeem Raeece"/>
        </authorList>
    </citation>
    <scope>NUCLEOTIDE SEQUENCE</scope>
</reference>
<evidence type="ECO:0000256" key="1">
    <source>
        <dbReference type="SAM" id="MobiDB-lite"/>
    </source>
</evidence>
<gene>
    <name evidence="2" type="ORF">Cvel_612</name>
</gene>
<protein>
    <submittedName>
        <fullName evidence="2">Uncharacterized protein</fullName>
    </submittedName>
</protein>
<dbReference type="EMBL" id="CDMZ01001104">
    <property type="protein sequence ID" value="CEM27256.1"/>
    <property type="molecule type" value="Genomic_DNA"/>
</dbReference>
<evidence type="ECO:0000313" key="2">
    <source>
        <dbReference type="EMBL" id="CEM27256.1"/>
    </source>
</evidence>
<dbReference type="AlphaFoldDB" id="A0A0G4GDB8"/>
<organism evidence="2">
    <name type="scientific">Chromera velia CCMP2878</name>
    <dbReference type="NCBI Taxonomy" id="1169474"/>
    <lineage>
        <taxon>Eukaryota</taxon>
        <taxon>Sar</taxon>
        <taxon>Alveolata</taxon>
        <taxon>Colpodellida</taxon>
        <taxon>Chromeraceae</taxon>
        <taxon>Chromera</taxon>
    </lineage>
</organism>
<sequence>MLAQPLQLSIDDGLLSVKIARAFISAFTTTLDFLLVATESSSAKTELTSSVPSLLQDLPEVTNSMMIHAPSSRKRRGVVTAKSAETPAVLEEPSSRAQRK</sequence>
<accession>A0A0G4GDB8</accession>
<dbReference type="VEuPathDB" id="CryptoDB:Cvel_612"/>